<dbReference type="Proteomes" id="UP000256838">
    <property type="component" value="Unassembled WGS sequence"/>
</dbReference>
<keyword evidence="2" id="KW-1185">Reference proteome</keyword>
<gene>
    <name evidence="1" type="ORF">DWV00_08735</name>
</gene>
<protein>
    <submittedName>
        <fullName evidence="1">Uncharacterized protein</fullName>
    </submittedName>
</protein>
<dbReference type="EMBL" id="QRGA01000005">
    <property type="protein sequence ID" value="RDU99201.1"/>
    <property type="molecule type" value="Genomic_DNA"/>
</dbReference>
<comment type="caution">
    <text evidence="1">The sequence shown here is derived from an EMBL/GenBank/DDBJ whole genome shotgun (WGS) entry which is preliminary data.</text>
</comment>
<organism evidence="1 2">
    <name type="scientific">Trinickia dinghuensis</name>
    <dbReference type="NCBI Taxonomy" id="2291023"/>
    <lineage>
        <taxon>Bacteria</taxon>
        <taxon>Pseudomonadati</taxon>
        <taxon>Pseudomonadota</taxon>
        <taxon>Betaproteobacteria</taxon>
        <taxon>Burkholderiales</taxon>
        <taxon>Burkholderiaceae</taxon>
        <taxon>Trinickia</taxon>
    </lineage>
</organism>
<proteinExistence type="predicted"/>
<reference evidence="1 2" key="1">
    <citation type="submission" date="2018-08" db="EMBL/GenBank/DDBJ databases">
        <title>Paraburkholderia sp. DHOM06 isolated from forest soil.</title>
        <authorList>
            <person name="Gao Z.-H."/>
            <person name="Qiu L.-H."/>
        </authorList>
    </citation>
    <scope>NUCLEOTIDE SEQUENCE [LARGE SCALE GENOMIC DNA]</scope>
    <source>
        <strain evidence="1 2">DHOM06</strain>
    </source>
</reference>
<accession>A0A3D8K3M3</accession>
<evidence type="ECO:0000313" key="2">
    <source>
        <dbReference type="Proteomes" id="UP000256838"/>
    </source>
</evidence>
<evidence type="ECO:0000313" key="1">
    <source>
        <dbReference type="EMBL" id="RDU99201.1"/>
    </source>
</evidence>
<dbReference type="AlphaFoldDB" id="A0A3D8K3M3"/>
<dbReference type="RefSeq" id="WP_115533174.1">
    <property type="nucleotide sequence ID" value="NZ_QRGA01000005.1"/>
</dbReference>
<sequence>MNVKPGDLARVVNSGSINDGAIVRVVRADFYLSFSCGVQIWEIEGENLLGFQIGPLMIPKGVVSRAIAPDQCLRRIDPDESARDEREPIDLVEPVSLEDACCGV</sequence>
<name>A0A3D8K3M3_9BURK</name>